<evidence type="ECO:0000313" key="3">
    <source>
        <dbReference type="EMBL" id="KAF7378291.1"/>
    </source>
</evidence>
<protein>
    <submittedName>
        <fullName evidence="3">Glycolipid transfer protein</fullName>
    </submittedName>
</protein>
<gene>
    <name evidence="3" type="ORF">MSAN_00254500</name>
</gene>
<dbReference type="EMBL" id="JACAZH010000001">
    <property type="protein sequence ID" value="KAF7378291.1"/>
    <property type="molecule type" value="Genomic_DNA"/>
</dbReference>
<dbReference type="Gene3D" id="1.10.3520.10">
    <property type="entry name" value="Glycolipid transfer protein"/>
    <property type="match status" value="1"/>
</dbReference>
<dbReference type="SUPFAM" id="SSF110004">
    <property type="entry name" value="Glycolipid transfer protein, GLTP"/>
    <property type="match status" value="1"/>
</dbReference>
<keyword evidence="1" id="KW-0813">Transport</keyword>
<dbReference type="GO" id="GO:1902388">
    <property type="term" value="F:ceramide 1-phosphate transfer activity"/>
    <property type="evidence" value="ECO:0007669"/>
    <property type="project" value="TreeGrafter"/>
</dbReference>
<dbReference type="PANTHER" id="PTHR10219">
    <property type="entry name" value="GLYCOLIPID TRANSFER PROTEIN-RELATED"/>
    <property type="match status" value="1"/>
</dbReference>
<dbReference type="GO" id="GO:1902387">
    <property type="term" value="F:ceramide 1-phosphate binding"/>
    <property type="evidence" value="ECO:0007669"/>
    <property type="project" value="TreeGrafter"/>
</dbReference>
<comment type="caution">
    <text evidence="3">The sequence shown here is derived from an EMBL/GenBank/DDBJ whole genome shotgun (WGS) entry which is preliminary data.</text>
</comment>
<dbReference type="GO" id="GO:0005829">
    <property type="term" value="C:cytosol"/>
    <property type="evidence" value="ECO:0007669"/>
    <property type="project" value="TreeGrafter"/>
</dbReference>
<dbReference type="Proteomes" id="UP000623467">
    <property type="component" value="Unassembled WGS sequence"/>
</dbReference>
<dbReference type="OrthoDB" id="205255at2759"/>
<organism evidence="3 4">
    <name type="scientific">Mycena sanguinolenta</name>
    <dbReference type="NCBI Taxonomy" id="230812"/>
    <lineage>
        <taxon>Eukaryota</taxon>
        <taxon>Fungi</taxon>
        <taxon>Dikarya</taxon>
        <taxon>Basidiomycota</taxon>
        <taxon>Agaricomycotina</taxon>
        <taxon>Agaricomycetes</taxon>
        <taxon>Agaricomycetidae</taxon>
        <taxon>Agaricales</taxon>
        <taxon>Marasmiineae</taxon>
        <taxon>Mycenaceae</taxon>
        <taxon>Mycena</taxon>
    </lineage>
</organism>
<dbReference type="AlphaFoldDB" id="A0A8H6ZKX0"/>
<keyword evidence="4" id="KW-1185">Reference proteome</keyword>
<accession>A0A8H6ZKX0</accession>
<dbReference type="InterPro" id="IPR036497">
    <property type="entry name" value="GLTP_sf"/>
</dbReference>
<evidence type="ECO:0000259" key="2">
    <source>
        <dbReference type="Pfam" id="PF08718"/>
    </source>
</evidence>
<dbReference type="GO" id="GO:0016020">
    <property type="term" value="C:membrane"/>
    <property type="evidence" value="ECO:0007669"/>
    <property type="project" value="TreeGrafter"/>
</dbReference>
<proteinExistence type="predicted"/>
<dbReference type="PANTHER" id="PTHR10219:SF25">
    <property type="entry name" value="PLECKSTRIN HOMOLOGY DOMAIN-CONTAINING FAMILY A MEMBER 8"/>
    <property type="match status" value="1"/>
</dbReference>
<reference evidence="3" key="1">
    <citation type="submission" date="2020-05" db="EMBL/GenBank/DDBJ databases">
        <title>Mycena genomes resolve the evolution of fungal bioluminescence.</title>
        <authorList>
            <person name="Tsai I.J."/>
        </authorList>
    </citation>
    <scope>NUCLEOTIDE SEQUENCE</scope>
    <source>
        <strain evidence="3">160909Yilan</strain>
    </source>
</reference>
<dbReference type="InterPro" id="IPR014830">
    <property type="entry name" value="Glycolipid_transfer_prot_dom"/>
</dbReference>
<sequence length="272" mass="30195">MTPYFETAKSFADVQITDAGVNTEEFLLASDGLVALFGEFLRVRANAKLKVPDLLGSGVFGFVQADIKSNISGLRERYNAARAVSVTLEDLVRQEHTQGSLEGTKCLVRLVRGLAFTCLALQTTQDEPTLALHVCFRRAYDVVLRHHHTFVVRSVVTLAIRAVPRRDQFYTQISQGGDRDKFAAELRRWLVGLDVIVQRMKAFLAEGGVMGGCDLRPVTILFYFHMPFDGIELPKLIPTRFIYTSGCSAALLGYLGENSDSCILSRPTVLFV</sequence>
<name>A0A8H6ZKX0_9AGAR</name>
<feature type="domain" description="Glycolipid transfer protein" evidence="2">
    <location>
        <begin position="21"/>
        <end position="174"/>
    </location>
</feature>
<evidence type="ECO:0000256" key="1">
    <source>
        <dbReference type="ARBA" id="ARBA00022448"/>
    </source>
</evidence>
<evidence type="ECO:0000313" key="4">
    <source>
        <dbReference type="Proteomes" id="UP000623467"/>
    </source>
</evidence>
<dbReference type="Pfam" id="PF08718">
    <property type="entry name" value="GLTP"/>
    <property type="match status" value="1"/>
</dbReference>